<keyword evidence="1" id="KW-0175">Coiled coil</keyword>
<reference evidence="3" key="1">
    <citation type="submission" date="2021-01" db="EMBL/GenBank/DDBJ databases">
        <authorList>
            <person name="Corre E."/>
            <person name="Pelletier E."/>
            <person name="Niang G."/>
            <person name="Scheremetjew M."/>
            <person name="Finn R."/>
            <person name="Kale V."/>
            <person name="Holt S."/>
            <person name="Cochrane G."/>
            <person name="Meng A."/>
            <person name="Brown T."/>
            <person name="Cohen L."/>
        </authorList>
    </citation>
    <scope>NUCLEOTIDE SEQUENCE</scope>
    <source>
        <strain evidence="3">NIES-2562</strain>
    </source>
</reference>
<accession>A0A7S3G2F0</accession>
<name>A0A7S3G2F0_9EUKA</name>
<feature type="coiled-coil region" evidence="1">
    <location>
        <begin position="6"/>
        <end position="33"/>
    </location>
</feature>
<sequence>MSKKDLVKKDEQREAAEKELKEKVEQLETLKAKSSRYAAFASNIVFFVLAFVIFTNYEDLLKFFLNEERYPGYSKYAALFCAYGCVAVLGFLIARAVRKASDKATPELQTLPKEIEDLQKKLSSKSD</sequence>
<evidence type="ECO:0000256" key="2">
    <source>
        <dbReference type="SAM" id="Phobius"/>
    </source>
</evidence>
<gene>
    <name evidence="3" type="ORF">PBIL07802_LOCUS9538</name>
</gene>
<proteinExistence type="predicted"/>
<feature type="transmembrane region" description="Helical" evidence="2">
    <location>
        <begin position="37"/>
        <end position="57"/>
    </location>
</feature>
<evidence type="ECO:0000313" key="3">
    <source>
        <dbReference type="EMBL" id="CAE0247347.1"/>
    </source>
</evidence>
<protein>
    <submittedName>
        <fullName evidence="3">Uncharacterized protein</fullName>
    </submittedName>
</protein>
<keyword evidence="2" id="KW-1133">Transmembrane helix</keyword>
<feature type="transmembrane region" description="Helical" evidence="2">
    <location>
        <begin position="77"/>
        <end position="97"/>
    </location>
</feature>
<keyword evidence="2" id="KW-0472">Membrane</keyword>
<dbReference type="AlphaFoldDB" id="A0A7S3G2F0"/>
<evidence type="ECO:0000256" key="1">
    <source>
        <dbReference type="SAM" id="Coils"/>
    </source>
</evidence>
<organism evidence="3">
    <name type="scientific">Palpitomonas bilix</name>
    <dbReference type="NCBI Taxonomy" id="652834"/>
    <lineage>
        <taxon>Eukaryota</taxon>
        <taxon>Eukaryota incertae sedis</taxon>
    </lineage>
</organism>
<dbReference type="EMBL" id="HBIB01014774">
    <property type="protein sequence ID" value="CAE0247347.1"/>
    <property type="molecule type" value="Transcribed_RNA"/>
</dbReference>
<keyword evidence="2" id="KW-0812">Transmembrane</keyword>